<sequence>MLKIIAAIALAALVTGCSTSPVSFDQAKPVPGSRVMAYGQKPTGPYGTIQVSRDTGFVGGGCFVAIHIDGRPVARIDTGEAVSLFVPTGDHLVGLGADERGSGLCSFSGSLKEQSATLKAGQVRRFRIGGDTNVGLDIRPSSI</sequence>
<evidence type="ECO:0008006" key="3">
    <source>
        <dbReference type="Google" id="ProtNLM"/>
    </source>
</evidence>
<name>A0A0A1Z660_PSEFL</name>
<evidence type="ECO:0000313" key="1">
    <source>
        <dbReference type="EMBL" id="KGE69708.1"/>
    </source>
</evidence>
<protein>
    <recommendedName>
        <fullName evidence="3">3-isopropylmalate dehydratase</fullName>
    </recommendedName>
</protein>
<dbReference type="EMBL" id="ASGY01000013">
    <property type="protein sequence ID" value="KGE69708.1"/>
    <property type="molecule type" value="Genomic_DNA"/>
</dbReference>
<accession>A0A0A1Z660</accession>
<reference evidence="1 2" key="1">
    <citation type="journal article" date="2013" name="Genome Announc.">
        <title>Draft Genome Sequence of Pseudomonas fluorescens LMG 5329, a White Line-Inducing Principle-Producing Bioindicator for the Mushroom Pathogen Pseudomonas tolaasii.</title>
        <authorList>
            <person name="Ghequire M.G."/>
            <person name="Rokni-Zadeh H."/>
            <person name="Zarrineh P."/>
            <person name="De Mot R."/>
        </authorList>
    </citation>
    <scope>NUCLEOTIDE SEQUENCE [LARGE SCALE GENOMIC DNA]</scope>
    <source>
        <strain evidence="1 2">LMG 5329</strain>
    </source>
</reference>
<gene>
    <name evidence="1" type="ORF">K814_0101135</name>
</gene>
<organism evidence="1 2">
    <name type="scientific">Pseudomonas fluorescens LMG 5329</name>
    <dbReference type="NCBI Taxonomy" id="1324332"/>
    <lineage>
        <taxon>Bacteria</taxon>
        <taxon>Pseudomonadati</taxon>
        <taxon>Pseudomonadota</taxon>
        <taxon>Gammaproteobacteria</taxon>
        <taxon>Pseudomonadales</taxon>
        <taxon>Pseudomonadaceae</taxon>
        <taxon>Pseudomonas</taxon>
    </lineage>
</organism>
<dbReference type="OrthoDB" id="9154618at2"/>
<comment type="caution">
    <text evidence="1">The sequence shown here is derived from an EMBL/GenBank/DDBJ whole genome shotgun (WGS) entry which is preliminary data.</text>
</comment>
<proteinExistence type="predicted"/>
<dbReference type="AlphaFoldDB" id="A0A0A1Z660"/>
<evidence type="ECO:0000313" key="2">
    <source>
        <dbReference type="Proteomes" id="UP000030060"/>
    </source>
</evidence>
<dbReference type="Proteomes" id="UP000030060">
    <property type="component" value="Unassembled WGS sequence"/>
</dbReference>
<dbReference type="RefSeq" id="WP_038842075.1">
    <property type="nucleotide sequence ID" value="NZ_ASGY01000013.1"/>
</dbReference>
<dbReference type="PROSITE" id="PS51257">
    <property type="entry name" value="PROKAR_LIPOPROTEIN"/>
    <property type="match status" value="1"/>
</dbReference>